<organism evidence="1 2">
    <name type="scientific">Trichinella nelsoni</name>
    <dbReference type="NCBI Taxonomy" id="6336"/>
    <lineage>
        <taxon>Eukaryota</taxon>
        <taxon>Metazoa</taxon>
        <taxon>Ecdysozoa</taxon>
        <taxon>Nematoda</taxon>
        <taxon>Enoplea</taxon>
        <taxon>Dorylaimia</taxon>
        <taxon>Trichinellida</taxon>
        <taxon>Trichinellidae</taxon>
        <taxon>Trichinella</taxon>
    </lineage>
</organism>
<gene>
    <name evidence="1" type="ORF">T07_15210</name>
</gene>
<comment type="caution">
    <text evidence="1">The sequence shown here is derived from an EMBL/GenBank/DDBJ whole genome shotgun (WGS) entry which is preliminary data.</text>
</comment>
<protein>
    <submittedName>
        <fullName evidence="1">Uncharacterized protein</fullName>
    </submittedName>
</protein>
<dbReference type="Proteomes" id="UP000054630">
    <property type="component" value="Unassembled WGS sequence"/>
</dbReference>
<name>A0A0V0SMA1_9BILA</name>
<accession>A0A0V0SMA1</accession>
<evidence type="ECO:0000313" key="1">
    <source>
        <dbReference type="EMBL" id="KRX27984.1"/>
    </source>
</evidence>
<sequence length="299" mass="32934">LDTFFPRHFSQEGHDCIMALDYQAVICRTPLAYVCQSFSGTLAKPAFFQAVTAPHNEVSSAGTAVCQPGVSNSVSRKFVPSTALVRLEKALITFLLVDAPGSFGDFRVTGDVPPIHEEFGNQFREGVRRSSHLGKCLLPAEEDKLPEGSESHSTVSRGRERRCDRIKATFCSGFSGADFTELSMDRISSVSMWILPSPSKVCPRKRNVSVAHREGISELIPVFQSLILNVAAGLMKVLRLRGDLEIQRVRHFSVLRDIPDSARKSQAAFRRIFMPAALSATSVRSSAKASMQIFSPWKS</sequence>
<proteinExistence type="predicted"/>
<dbReference type="OrthoDB" id="10297032at2759"/>
<evidence type="ECO:0000313" key="2">
    <source>
        <dbReference type="Proteomes" id="UP000054630"/>
    </source>
</evidence>
<feature type="non-terminal residue" evidence="1">
    <location>
        <position position="1"/>
    </location>
</feature>
<dbReference type="EMBL" id="JYDL01000001">
    <property type="protein sequence ID" value="KRX27984.1"/>
    <property type="molecule type" value="Genomic_DNA"/>
</dbReference>
<dbReference type="AlphaFoldDB" id="A0A0V0SMA1"/>
<reference evidence="1 2" key="1">
    <citation type="submission" date="2015-01" db="EMBL/GenBank/DDBJ databases">
        <title>Evolution of Trichinella species and genotypes.</title>
        <authorList>
            <person name="Korhonen P.K."/>
            <person name="Edoardo P."/>
            <person name="Giuseppe L.R."/>
            <person name="Gasser R.B."/>
        </authorList>
    </citation>
    <scope>NUCLEOTIDE SEQUENCE [LARGE SCALE GENOMIC DNA]</scope>
    <source>
        <strain evidence="1">ISS37</strain>
    </source>
</reference>
<keyword evidence="2" id="KW-1185">Reference proteome</keyword>